<gene>
    <name evidence="1" type="ORF">J8N05_37725</name>
</gene>
<keyword evidence="2" id="KW-1185">Reference proteome</keyword>
<comment type="caution">
    <text evidence="1">The sequence shown here is derived from an EMBL/GenBank/DDBJ whole genome shotgun (WGS) entry which is preliminary data.</text>
</comment>
<accession>A0A940XY22</accession>
<evidence type="ECO:0000313" key="1">
    <source>
        <dbReference type="EMBL" id="MBQ0853909.1"/>
    </source>
</evidence>
<organism evidence="1 2">
    <name type="scientific">Streptomyces liliiviolaceus</name>
    <dbReference type="NCBI Taxonomy" id="2823109"/>
    <lineage>
        <taxon>Bacteria</taxon>
        <taxon>Bacillati</taxon>
        <taxon>Actinomycetota</taxon>
        <taxon>Actinomycetes</taxon>
        <taxon>Kitasatosporales</taxon>
        <taxon>Streptomycetaceae</taxon>
        <taxon>Streptomyces</taxon>
    </lineage>
</organism>
<sequence length="202" mass="21496">MNAPDRFVLQVPESWPDADLSGESLAGLRAAALARTDDPRQKAAVNDMFRQGRELVRAARKHGALYGAGTVTLFDEGVFMANVMVFAVSAPAGRELNLATLSAQLGGQAAKGRALSNRVVTSVEIPEVGTAARVTAVEEVSLTADVKTKVLTMHTVIPVPTAPRNYLLVSCSSPNLPLKADVYDLFDAITHTFRYVSATEGV</sequence>
<proteinExistence type="predicted"/>
<dbReference type="EMBL" id="JAGPYQ010000002">
    <property type="protein sequence ID" value="MBQ0853909.1"/>
    <property type="molecule type" value="Genomic_DNA"/>
</dbReference>
<dbReference type="Proteomes" id="UP000677413">
    <property type="component" value="Unassembled WGS sequence"/>
</dbReference>
<evidence type="ECO:0000313" key="2">
    <source>
        <dbReference type="Proteomes" id="UP000677413"/>
    </source>
</evidence>
<dbReference type="AlphaFoldDB" id="A0A940XY22"/>
<dbReference type="RefSeq" id="WP_210891236.1">
    <property type="nucleotide sequence ID" value="NZ_JAGPYQ010000002.1"/>
</dbReference>
<protein>
    <submittedName>
        <fullName evidence="1">Uncharacterized protein</fullName>
    </submittedName>
</protein>
<reference evidence="1 2" key="1">
    <citation type="submission" date="2021-04" db="EMBL/GenBank/DDBJ databases">
        <authorList>
            <person name="Tang X."/>
            <person name="Zhou X."/>
            <person name="Chen X."/>
            <person name="Cernava T."/>
            <person name="Zhang C."/>
        </authorList>
    </citation>
    <scope>NUCLEOTIDE SEQUENCE [LARGE SCALE GENOMIC DNA]</scope>
    <source>
        <strain evidence="1 2">BH-SS-21</strain>
    </source>
</reference>
<name>A0A940XY22_9ACTN</name>